<keyword evidence="6 8" id="KW-1133">Transmembrane helix</keyword>
<feature type="transmembrane region" description="Helical" evidence="8">
    <location>
        <begin position="248"/>
        <end position="266"/>
    </location>
</feature>
<dbReference type="EMBL" id="JBJHZZ010000004">
    <property type="protein sequence ID" value="MFL0247051.1"/>
    <property type="molecule type" value="Genomic_DNA"/>
</dbReference>
<evidence type="ECO:0000313" key="10">
    <source>
        <dbReference type="Proteomes" id="UP001623591"/>
    </source>
</evidence>
<feature type="transmembrane region" description="Helical" evidence="8">
    <location>
        <begin position="304"/>
        <end position="323"/>
    </location>
</feature>
<evidence type="ECO:0000256" key="1">
    <source>
        <dbReference type="ARBA" id="ARBA00004651"/>
    </source>
</evidence>
<feature type="transmembrane region" description="Helical" evidence="8">
    <location>
        <begin position="343"/>
        <end position="366"/>
    </location>
</feature>
<sequence length="462" mass="49238">MESFGKLIAQIDGWLWGLPLIILLFGTHLFLTFRLKFIQRYIGKAIKLSVTKDDFAEGDVSQFSALCTALAATIGTGNIVGVATAVGLGGPGAVLWCWLTGVFGIATKYSEALLSVKYRVKTKDGTMAGGPMYVLEHGLKAKWAGVLFAIFTSVAAFGIGCMVQANSVSAMTYETFKIPTWATGIIIAALTAVVILGGIKKIAKVCDILVPFMAIFYVLGCLILLALGYKTIGSTISLIISDAFSPQAAVGGFAGAGVMLAMRYGIARGLFSNESGLGSAPIVAAAAQTRNPVKQALVSSTGTFWDTVVVCAMTGLVLVNSGAWQQGLKGAALTKTAFADIPVVGPIILTIGLLTFVFSTILGWSYYGEKAIEYLLGKKAILPYRILWVIFVFVGSIFSLNLVWDLADLFNGLMAIPNLVALLVLSPIIAKETKKYLWDNNLEEINNEPAIVIKENNNNITM</sequence>
<comment type="similarity">
    <text evidence="2 8">Belongs to the alanine or glycine:cation symporter (AGCS) (TC 2.A.25) family.</text>
</comment>
<name>A0ABW8T3X2_9CLOT</name>
<evidence type="ECO:0000256" key="5">
    <source>
        <dbReference type="ARBA" id="ARBA00022692"/>
    </source>
</evidence>
<keyword evidence="5 8" id="KW-0812">Transmembrane</keyword>
<feature type="transmembrane region" description="Helical" evidence="8">
    <location>
        <begin position="208"/>
        <end position="228"/>
    </location>
</feature>
<evidence type="ECO:0000313" key="9">
    <source>
        <dbReference type="EMBL" id="MFL0247051.1"/>
    </source>
</evidence>
<comment type="caution">
    <text evidence="9">The sequence shown here is derived from an EMBL/GenBank/DDBJ whole genome shotgun (WGS) entry which is preliminary data.</text>
</comment>
<evidence type="ECO:0000256" key="7">
    <source>
        <dbReference type="ARBA" id="ARBA00023136"/>
    </source>
</evidence>
<feature type="transmembrane region" description="Helical" evidence="8">
    <location>
        <begin position="143"/>
        <end position="166"/>
    </location>
</feature>
<keyword evidence="3 8" id="KW-0813">Transport</keyword>
<evidence type="ECO:0000256" key="3">
    <source>
        <dbReference type="ARBA" id="ARBA00022448"/>
    </source>
</evidence>
<keyword evidence="8" id="KW-0769">Symport</keyword>
<gene>
    <name evidence="9" type="ORF">ACJDUG_08705</name>
</gene>
<evidence type="ECO:0000256" key="4">
    <source>
        <dbReference type="ARBA" id="ARBA00022475"/>
    </source>
</evidence>
<evidence type="ECO:0000256" key="6">
    <source>
        <dbReference type="ARBA" id="ARBA00022989"/>
    </source>
</evidence>
<keyword evidence="10" id="KW-1185">Reference proteome</keyword>
<evidence type="ECO:0000256" key="8">
    <source>
        <dbReference type="RuleBase" id="RU363064"/>
    </source>
</evidence>
<proteinExistence type="inferred from homology"/>
<feature type="transmembrane region" description="Helical" evidence="8">
    <location>
        <begin position="410"/>
        <end position="430"/>
    </location>
</feature>
<feature type="transmembrane region" description="Helical" evidence="8">
    <location>
        <begin position="14"/>
        <end position="33"/>
    </location>
</feature>
<dbReference type="PRINTS" id="PR00175">
    <property type="entry name" value="NAALASMPORT"/>
</dbReference>
<accession>A0ABW8T3X2</accession>
<comment type="subcellular location">
    <subcellularLocation>
        <location evidence="1 8">Cell membrane</location>
        <topology evidence="1 8">Multi-pass membrane protein</topology>
    </subcellularLocation>
</comment>
<dbReference type="NCBIfam" id="TIGR00835">
    <property type="entry name" value="agcS"/>
    <property type="match status" value="1"/>
</dbReference>
<keyword evidence="7 8" id="KW-0472">Membrane</keyword>
<feature type="transmembrane region" description="Helical" evidence="8">
    <location>
        <begin position="386"/>
        <end position="404"/>
    </location>
</feature>
<dbReference type="InterPro" id="IPR001463">
    <property type="entry name" value="Na/Ala_symport"/>
</dbReference>
<dbReference type="Proteomes" id="UP001623591">
    <property type="component" value="Unassembled WGS sequence"/>
</dbReference>
<keyword evidence="4 8" id="KW-1003">Cell membrane</keyword>
<organism evidence="9 10">
    <name type="scientific">Candidatus Clostridium stratigraminis</name>
    <dbReference type="NCBI Taxonomy" id="3381661"/>
    <lineage>
        <taxon>Bacteria</taxon>
        <taxon>Bacillati</taxon>
        <taxon>Bacillota</taxon>
        <taxon>Clostridia</taxon>
        <taxon>Eubacteriales</taxon>
        <taxon>Clostridiaceae</taxon>
        <taxon>Clostridium</taxon>
    </lineage>
</organism>
<feature type="transmembrane region" description="Helical" evidence="8">
    <location>
        <begin position="178"/>
        <end position="196"/>
    </location>
</feature>
<dbReference type="Gene3D" id="1.20.1740.10">
    <property type="entry name" value="Amino acid/polyamine transporter I"/>
    <property type="match status" value="1"/>
</dbReference>
<reference evidence="9 10" key="1">
    <citation type="submission" date="2024-11" db="EMBL/GenBank/DDBJ databases">
        <authorList>
            <person name="Heng Y.C."/>
            <person name="Lim A.C.H."/>
            <person name="Lee J.K.Y."/>
            <person name="Kittelmann S."/>
        </authorList>
    </citation>
    <scope>NUCLEOTIDE SEQUENCE [LARGE SCALE GENOMIC DNA]</scope>
    <source>
        <strain evidence="9 10">WILCCON 0185</strain>
    </source>
</reference>
<dbReference type="RefSeq" id="WP_406769503.1">
    <property type="nucleotide sequence ID" value="NZ_JBJHZZ010000004.1"/>
</dbReference>
<evidence type="ECO:0000256" key="2">
    <source>
        <dbReference type="ARBA" id="ARBA00009261"/>
    </source>
</evidence>
<protein>
    <submittedName>
        <fullName evidence="9">Alanine/glycine:cation symporter family protein</fullName>
    </submittedName>
</protein>
<dbReference type="PANTHER" id="PTHR30330:SF3">
    <property type="entry name" value="TRANSCRIPTIONAL REGULATOR, LRP FAMILY"/>
    <property type="match status" value="1"/>
</dbReference>
<dbReference type="Pfam" id="PF01235">
    <property type="entry name" value="Na_Ala_symp"/>
    <property type="match status" value="1"/>
</dbReference>
<dbReference type="PANTHER" id="PTHR30330">
    <property type="entry name" value="AGSS FAMILY TRANSPORTER, SODIUM-ALANINE"/>
    <property type="match status" value="1"/>
</dbReference>